<keyword evidence="8" id="KW-1185">Reference proteome</keyword>
<evidence type="ECO:0000256" key="5">
    <source>
        <dbReference type="SAM" id="MobiDB-lite"/>
    </source>
</evidence>
<dbReference type="PANTHER" id="PTHR30146">
    <property type="entry name" value="LACI-RELATED TRANSCRIPTIONAL REPRESSOR"/>
    <property type="match status" value="1"/>
</dbReference>
<dbReference type="PRINTS" id="PR00036">
    <property type="entry name" value="HTHLACI"/>
</dbReference>
<dbReference type="PROSITE" id="PS00356">
    <property type="entry name" value="HTH_LACI_1"/>
    <property type="match status" value="1"/>
</dbReference>
<keyword evidence="2" id="KW-0805">Transcription regulation</keyword>
<sequence>MSGPRTEVAGYRVGGRLDQREDRLATRSRRAPPAWQQEEKVATINDVARRAGVSTATVSRALNGKSTVDPALVTRVRAAAKELGYHPNGLARNLRRQETAVLALIIADVENPFFTAIARGVEDVAQAEGYSVVLCNSDESAEKERRYIDVALQERVAGVILSPTGATSNVERLHERGTPVVAVDRPLPAGDQVLVDTRLAAREATNHLIAAGYRRIGCVTGPAGVRTANDRLAGYRDAIRAANRPELFRHGQYWAAGGKQATVELLAEPEPPDALLIANSAMAIGVLEALSEAKLRLGRDIGVVTFDDAAWATLIDPPLTVVAQPAYEIGEQAAKLLFARIGDPSPPPHTVTLAARLVTRGSTLRG</sequence>
<feature type="region of interest" description="Disordered" evidence="5">
    <location>
        <begin position="1"/>
        <end position="32"/>
    </location>
</feature>
<keyword evidence="3" id="KW-0238">DNA-binding</keyword>
<name>A0A9W6R714_9PSEU</name>
<accession>A0A9W6R714</accession>
<dbReference type="SUPFAM" id="SSF53822">
    <property type="entry name" value="Periplasmic binding protein-like I"/>
    <property type="match status" value="1"/>
</dbReference>
<dbReference type="SMART" id="SM00354">
    <property type="entry name" value="HTH_LACI"/>
    <property type="match status" value="1"/>
</dbReference>
<dbReference type="InterPro" id="IPR028082">
    <property type="entry name" value="Peripla_BP_I"/>
</dbReference>
<dbReference type="InterPro" id="IPR010982">
    <property type="entry name" value="Lambda_DNA-bd_dom_sf"/>
</dbReference>
<organism evidence="7 8">
    <name type="scientific">Amycolatopsis taiwanensis</name>
    <dbReference type="NCBI Taxonomy" id="342230"/>
    <lineage>
        <taxon>Bacteria</taxon>
        <taxon>Bacillati</taxon>
        <taxon>Actinomycetota</taxon>
        <taxon>Actinomycetes</taxon>
        <taxon>Pseudonocardiales</taxon>
        <taxon>Pseudonocardiaceae</taxon>
        <taxon>Amycolatopsis</taxon>
    </lineage>
</organism>
<evidence type="ECO:0000256" key="1">
    <source>
        <dbReference type="ARBA" id="ARBA00022491"/>
    </source>
</evidence>
<dbReference type="Gene3D" id="3.40.50.2300">
    <property type="match status" value="2"/>
</dbReference>
<evidence type="ECO:0000313" key="8">
    <source>
        <dbReference type="Proteomes" id="UP001165136"/>
    </source>
</evidence>
<dbReference type="Proteomes" id="UP001165136">
    <property type="component" value="Unassembled WGS sequence"/>
</dbReference>
<comment type="caution">
    <text evidence="7">The sequence shown here is derived from an EMBL/GenBank/DDBJ whole genome shotgun (WGS) entry which is preliminary data.</text>
</comment>
<dbReference type="SUPFAM" id="SSF47413">
    <property type="entry name" value="lambda repressor-like DNA-binding domains"/>
    <property type="match status" value="1"/>
</dbReference>
<evidence type="ECO:0000256" key="2">
    <source>
        <dbReference type="ARBA" id="ARBA00023015"/>
    </source>
</evidence>
<evidence type="ECO:0000313" key="7">
    <source>
        <dbReference type="EMBL" id="GLY69480.1"/>
    </source>
</evidence>
<dbReference type="CDD" id="cd19977">
    <property type="entry name" value="PBP1_EndR-like"/>
    <property type="match status" value="1"/>
</dbReference>
<feature type="compositionally biased region" description="Basic and acidic residues" evidence="5">
    <location>
        <begin position="15"/>
        <end position="25"/>
    </location>
</feature>
<evidence type="ECO:0000259" key="6">
    <source>
        <dbReference type="PROSITE" id="PS50932"/>
    </source>
</evidence>
<dbReference type="EMBL" id="BSTI01000016">
    <property type="protein sequence ID" value="GLY69480.1"/>
    <property type="molecule type" value="Genomic_DNA"/>
</dbReference>
<dbReference type="PROSITE" id="PS50932">
    <property type="entry name" value="HTH_LACI_2"/>
    <property type="match status" value="1"/>
</dbReference>
<dbReference type="Pfam" id="PF00356">
    <property type="entry name" value="LacI"/>
    <property type="match status" value="1"/>
</dbReference>
<reference evidence="7" key="1">
    <citation type="submission" date="2023-03" db="EMBL/GenBank/DDBJ databases">
        <title>Amycolatopsis taiwanensis NBRC 103393.</title>
        <authorList>
            <person name="Ichikawa N."/>
            <person name="Sato H."/>
            <person name="Tonouchi N."/>
        </authorList>
    </citation>
    <scope>NUCLEOTIDE SEQUENCE</scope>
    <source>
        <strain evidence="7">NBRC 103393</strain>
    </source>
</reference>
<protein>
    <submittedName>
        <fullName evidence="7">LacI family transcriptional regulator</fullName>
    </submittedName>
</protein>
<dbReference type="CDD" id="cd01392">
    <property type="entry name" value="HTH_LacI"/>
    <property type="match status" value="1"/>
</dbReference>
<dbReference type="AlphaFoldDB" id="A0A9W6R714"/>
<dbReference type="Gene3D" id="1.10.260.40">
    <property type="entry name" value="lambda repressor-like DNA-binding domains"/>
    <property type="match status" value="1"/>
</dbReference>
<dbReference type="GO" id="GO:0003700">
    <property type="term" value="F:DNA-binding transcription factor activity"/>
    <property type="evidence" value="ECO:0007669"/>
    <property type="project" value="TreeGrafter"/>
</dbReference>
<dbReference type="InterPro" id="IPR046335">
    <property type="entry name" value="LacI/GalR-like_sensor"/>
</dbReference>
<keyword evidence="4" id="KW-0804">Transcription</keyword>
<dbReference type="PANTHER" id="PTHR30146:SF148">
    <property type="entry name" value="HTH-TYPE TRANSCRIPTIONAL REPRESSOR PURR-RELATED"/>
    <property type="match status" value="1"/>
</dbReference>
<evidence type="ECO:0000256" key="3">
    <source>
        <dbReference type="ARBA" id="ARBA00023125"/>
    </source>
</evidence>
<dbReference type="InterPro" id="IPR000843">
    <property type="entry name" value="HTH_LacI"/>
</dbReference>
<dbReference type="Pfam" id="PF13377">
    <property type="entry name" value="Peripla_BP_3"/>
    <property type="match status" value="1"/>
</dbReference>
<gene>
    <name evidence="7" type="primary">lacI</name>
    <name evidence="7" type="ORF">Atai01_60990</name>
</gene>
<proteinExistence type="predicted"/>
<feature type="domain" description="HTH lacI-type" evidence="6">
    <location>
        <begin position="42"/>
        <end position="96"/>
    </location>
</feature>
<dbReference type="GO" id="GO:0000976">
    <property type="term" value="F:transcription cis-regulatory region binding"/>
    <property type="evidence" value="ECO:0007669"/>
    <property type="project" value="TreeGrafter"/>
</dbReference>
<keyword evidence="1" id="KW-0678">Repressor</keyword>
<evidence type="ECO:0000256" key="4">
    <source>
        <dbReference type="ARBA" id="ARBA00023163"/>
    </source>
</evidence>